<sequence>MLKNIEKKRKEMLMYGENTGLTSSETLKCSKELDQLIYNYLAHKDK</sequence>
<dbReference type="AlphaFoldDB" id="A0A2U1JTM1"/>
<organism evidence="1 2">
    <name type="scientific">Pueribacillus theae</name>
    <dbReference type="NCBI Taxonomy" id="2171751"/>
    <lineage>
        <taxon>Bacteria</taxon>
        <taxon>Bacillati</taxon>
        <taxon>Bacillota</taxon>
        <taxon>Bacilli</taxon>
        <taxon>Bacillales</taxon>
        <taxon>Bacillaceae</taxon>
        <taxon>Pueribacillus</taxon>
    </lineage>
</organism>
<comment type="caution">
    <text evidence="1">The sequence shown here is derived from an EMBL/GenBank/DDBJ whole genome shotgun (WGS) entry which is preliminary data.</text>
</comment>
<dbReference type="Proteomes" id="UP000245998">
    <property type="component" value="Unassembled WGS sequence"/>
</dbReference>
<keyword evidence="2" id="KW-1185">Reference proteome</keyword>
<proteinExistence type="predicted"/>
<name>A0A2U1JTM1_9BACI</name>
<dbReference type="GO" id="GO:0046983">
    <property type="term" value="F:protein dimerization activity"/>
    <property type="evidence" value="ECO:0007669"/>
    <property type="project" value="InterPro"/>
</dbReference>
<dbReference type="InterPro" id="IPR018540">
    <property type="entry name" value="Spo0E-like"/>
</dbReference>
<gene>
    <name evidence="1" type="ORF">DCC39_15210</name>
</gene>
<dbReference type="InterPro" id="IPR053028">
    <property type="entry name" value="Spo0E-like_phosphatase"/>
</dbReference>
<protein>
    <recommendedName>
        <fullName evidence="3">Aspartyl-phosphate phosphatase Spo0E family protein</fullName>
    </recommendedName>
</protein>
<dbReference type="PANTHER" id="PTHR41263:SF1">
    <property type="entry name" value="ASPARTYL-PHOSPHATE PHOSPHATASE YISI"/>
    <property type="match status" value="1"/>
</dbReference>
<dbReference type="OrthoDB" id="2973153at2"/>
<dbReference type="InterPro" id="IPR037208">
    <property type="entry name" value="Spo0E-like_sf"/>
</dbReference>
<dbReference type="Gene3D" id="4.10.280.10">
    <property type="entry name" value="Helix-loop-helix DNA-binding domain"/>
    <property type="match status" value="1"/>
</dbReference>
<dbReference type="GO" id="GO:0043937">
    <property type="term" value="P:regulation of sporulation"/>
    <property type="evidence" value="ECO:0007669"/>
    <property type="project" value="InterPro"/>
</dbReference>
<dbReference type="Pfam" id="PF09388">
    <property type="entry name" value="SpoOE-like"/>
    <property type="match status" value="1"/>
</dbReference>
<dbReference type="EMBL" id="QCZG01000039">
    <property type="protein sequence ID" value="PWA08289.1"/>
    <property type="molecule type" value="Genomic_DNA"/>
</dbReference>
<evidence type="ECO:0000313" key="1">
    <source>
        <dbReference type="EMBL" id="PWA08289.1"/>
    </source>
</evidence>
<accession>A0A2U1JTM1</accession>
<evidence type="ECO:0000313" key="2">
    <source>
        <dbReference type="Proteomes" id="UP000245998"/>
    </source>
</evidence>
<reference evidence="1 2" key="1">
    <citation type="submission" date="2018-04" db="EMBL/GenBank/DDBJ databases">
        <title>Camelliibacillus theae gen. nov., sp. nov., isolated from Pu'er tea.</title>
        <authorList>
            <person name="Niu L."/>
        </authorList>
    </citation>
    <scope>NUCLEOTIDE SEQUENCE [LARGE SCALE GENOMIC DNA]</scope>
    <source>
        <strain evidence="1 2">T8</strain>
    </source>
</reference>
<dbReference type="PANTHER" id="PTHR41263">
    <property type="entry name" value="ASPARTYL-PHOSPHATE PHOSPHATASE YISI"/>
    <property type="match status" value="1"/>
</dbReference>
<dbReference type="InterPro" id="IPR036638">
    <property type="entry name" value="HLH_DNA-bd_sf"/>
</dbReference>
<dbReference type="SUPFAM" id="SSF140500">
    <property type="entry name" value="BAS1536-like"/>
    <property type="match status" value="1"/>
</dbReference>
<evidence type="ECO:0008006" key="3">
    <source>
        <dbReference type="Google" id="ProtNLM"/>
    </source>
</evidence>